<dbReference type="PANTHER" id="PTHR30535:SF34">
    <property type="entry name" value="MOLYBDATE-BINDING PROTEIN MOLA"/>
    <property type="match status" value="1"/>
</dbReference>
<dbReference type="Gene3D" id="3.40.50.1980">
    <property type="entry name" value="Nitrogenase molybdenum iron protein domain"/>
    <property type="match status" value="2"/>
</dbReference>
<proteinExistence type="predicted"/>
<dbReference type="InterPro" id="IPR050902">
    <property type="entry name" value="ABC_Transporter_SBP"/>
</dbReference>
<dbReference type="GeneID" id="89337190"/>
<keyword evidence="3" id="KW-1185">Reference proteome</keyword>
<dbReference type="Proteomes" id="UP001432202">
    <property type="component" value="Chromosome"/>
</dbReference>
<accession>A0AAX4KYI8</accession>
<name>A0AAX4KYI8_9CREN</name>
<dbReference type="Pfam" id="PF01497">
    <property type="entry name" value="Peripla_BP_2"/>
    <property type="match status" value="1"/>
</dbReference>
<organism evidence="2 3">
    <name type="scientific">Sulfolobus tengchongensis</name>
    <dbReference type="NCBI Taxonomy" id="207809"/>
    <lineage>
        <taxon>Archaea</taxon>
        <taxon>Thermoproteota</taxon>
        <taxon>Thermoprotei</taxon>
        <taxon>Sulfolobales</taxon>
        <taxon>Sulfolobaceae</taxon>
        <taxon>Sulfolobus</taxon>
    </lineage>
</organism>
<dbReference type="PROSITE" id="PS50983">
    <property type="entry name" value="FE_B12_PBP"/>
    <property type="match status" value="1"/>
</dbReference>
<evidence type="ECO:0000259" key="1">
    <source>
        <dbReference type="PROSITE" id="PS50983"/>
    </source>
</evidence>
<sequence>MNVRVYNQFLDDYVTVIRPINKIVSLDPASTETVFLLGLGDKIVATDAFSYRPSEAKKVLKIGSYTHVNVELLEQIKPDIIFTTGGAQKELTKKLINLGFNLYPLPVPVNISGILNNILLIGNVLGVFNRARKLYYNLYEVIYNLRVARDKKIKVYVELDLGGPITVGFPTHISDGISLVGGTNIFDDISEAYFTPKDKEILERDPDIIIYEPKRLTEYEKERFFNILQKRGLVSLLSKRIILSKGDYLAHMGPSFITDTLLWLKSVLS</sequence>
<dbReference type="EMBL" id="CP146016">
    <property type="protein sequence ID" value="WWQ59881.1"/>
    <property type="molecule type" value="Genomic_DNA"/>
</dbReference>
<protein>
    <submittedName>
        <fullName evidence="2">ABC transporter substrate-binding protein</fullName>
    </submittedName>
</protein>
<dbReference type="RefSeq" id="WP_338599690.1">
    <property type="nucleotide sequence ID" value="NZ_CP146016.1"/>
</dbReference>
<evidence type="ECO:0000313" key="2">
    <source>
        <dbReference type="EMBL" id="WWQ59881.1"/>
    </source>
</evidence>
<dbReference type="AlphaFoldDB" id="A0AAX4KYI8"/>
<reference evidence="2 3" key="1">
    <citation type="submission" date="2024-02" db="EMBL/GenBank/DDBJ databases">
        <title>STSV induces naive adaptation in Sulfolobus.</title>
        <authorList>
            <person name="Xiang X."/>
            <person name="Song M."/>
        </authorList>
    </citation>
    <scope>NUCLEOTIDE SEQUENCE [LARGE SCALE GENOMIC DNA]</scope>
    <source>
        <strain evidence="2 3">RT2</strain>
    </source>
</reference>
<dbReference type="CDD" id="cd01143">
    <property type="entry name" value="YvrC"/>
    <property type="match status" value="1"/>
</dbReference>
<dbReference type="PANTHER" id="PTHR30535">
    <property type="entry name" value="VITAMIN B12-BINDING PROTEIN"/>
    <property type="match status" value="1"/>
</dbReference>
<dbReference type="SUPFAM" id="SSF53807">
    <property type="entry name" value="Helical backbone' metal receptor"/>
    <property type="match status" value="1"/>
</dbReference>
<gene>
    <name evidence="2" type="ORF">V6M85_10435</name>
</gene>
<feature type="domain" description="Fe/B12 periplasmic-binding" evidence="1">
    <location>
        <begin position="22"/>
        <end position="269"/>
    </location>
</feature>
<evidence type="ECO:0000313" key="3">
    <source>
        <dbReference type="Proteomes" id="UP001432202"/>
    </source>
</evidence>
<dbReference type="InterPro" id="IPR002491">
    <property type="entry name" value="ABC_transptr_periplasmic_BD"/>
</dbReference>